<dbReference type="EMBL" id="CM042024">
    <property type="protein sequence ID" value="KAI3811427.1"/>
    <property type="molecule type" value="Genomic_DNA"/>
</dbReference>
<keyword evidence="2" id="KW-1185">Reference proteome</keyword>
<gene>
    <name evidence="1" type="ORF">L1987_21151</name>
</gene>
<comment type="caution">
    <text evidence="1">The sequence shown here is derived from an EMBL/GenBank/DDBJ whole genome shotgun (WGS) entry which is preliminary data.</text>
</comment>
<name>A0ACB9IUA4_9ASTR</name>
<accession>A0ACB9IUA4</accession>
<organism evidence="1 2">
    <name type="scientific">Smallanthus sonchifolius</name>
    <dbReference type="NCBI Taxonomy" id="185202"/>
    <lineage>
        <taxon>Eukaryota</taxon>
        <taxon>Viridiplantae</taxon>
        <taxon>Streptophyta</taxon>
        <taxon>Embryophyta</taxon>
        <taxon>Tracheophyta</taxon>
        <taxon>Spermatophyta</taxon>
        <taxon>Magnoliopsida</taxon>
        <taxon>eudicotyledons</taxon>
        <taxon>Gunneridae</taxon>
        <taxon>Pentapetalae</taxon>
        <taxon>asterids</taxon>
        <taxon>campanulids</taxon>
        <taxon>Asterales</taxon>
        <taxon>Asteraceae</taxon>
        <taxon>Asteroideae</taxon>
        <taxon>Heliantheae alliance</taxon>
        <taxon>Millerieae</taxon>
        <taxon>Smallanthus</taxon>
    </lineage>
</organism>
<proteinExistence type="predicted"/>
<evidence type="ECO:0000313" key="2">
    <source>
        <dbReference type="Proteomes" id="UP001056120"/>
    </source>
</evidence>
<dbReference type="Proteomes" id="UP001056120">
    <property type="component" value="Linkage Group LG07"/>
</dbReference>
<reference evidence="1 2" key="2">
    <citation type="journal article" date="2022" name="Mol. Ecol. Resour.">
        <title>The genomes of chicory, endive, great burdock and yacon provide insights into Asteraceae paleo-polyploidization history and plant inulin production.</title>
        <authorList>
            <person name="Fan W."/>
            <person name="Wang S."/>
            <person name="Wang H."/>
            <person name="Wang A."/>
            <person name="Jiang F."/>
            <person name="Liu H."/>
            <person name="Zhao H."/>
            <person name="Xu D."/>
            <person name="Zhang Y."/>
        </authorList>
    </citation>
    <scope>NUCLEOTIDE SEQUENCE [LARGE SCALE GENOMIC DNA]</scope>
    <source>
        <strain evidence="2">cv. Yunnan</strain>
        <tissue evidence="1">Leaves</tissue>
    </source>
</reference>
<protein>
    <submittedName>
        <fullName evidence="1">Uncharacterized protein</fullName>
    </submittedName>
</protein>
<reference evidence="2" key="1">
    <citation type="journal article" date="2022" name="Mol. Ecol. Resour.">
        <title>The genomes of chicory, endive, great burdock and yacon provide insights into Asteraceae palaeo-polyploidization history and plant inulin production.</title>
        <authorList>
            <person name="Fan W."/>
            <person name="Wang S."/>
            <person name="Wang H."/>
            <person name="Wang A."/>
            <person name="Jiang F."/>
            <person name="Liu H."/>
            <person name="Zhao H."/>
            <person name="Xu D."/>
            <person name="Zhang Y."/>
        </authorList>
    </citation>
    <scope>NUCLEOTIDE SEQUENCE [LARGE SCALE GENOMIC DNA]</scope>
    <source>
        <strain evidence="2">cv. Yunnan</strain>
    </source>
</reference>
<sequence>MYVYFVSLDLLCLSVSYHVSHNIVLANLLKEKQVKVVTHFCMDPEVQGVLTSAQKLWPHIHISDSLVMEDSDVTMAKAGCKFIDVLGVDFMSENVRAILDQAFYVILVTYISLLQVGVYRMSDEQIGCSLADAESSPAYMNYFFEAYVSSPSLHVVYINTYLETKAHAHELVPTITCTSSNVVQTILQGYKTPPSARLLSDHEPPTESETIAATHAARSS</sequence>
<evidence type="ECO:0000313" key="1">
    <source>
        <dbReference type="EMBL" id="KAI3811427.1"/>
    </source>
</evidence>